<proteinExistence type="predicted"/>
<keyword evidence="3" id="KW-1185">Reference proteome</keyword>
<dbReference type="Proteomes" id="UP000460287">
    <property type="component" value="Unassembled WGS sequence"/>
</dbReference>
<evidence type="ECO:0000313" key="2">
    <source>
        <dbReference type="EMBL" id="MSR90261.1"/>
    </source>
</evidence>
<comment type="caution">
    <text evidence="2">The sequence shown here is derived from an EMBL/GenBank/DDBJ whole genome shotgun (WGS) entry which is preliminary data.</text>
</comment>
<name>A0A7X2MWA2_9CLOT</name>
<gene>
    <name evidence="2" type="ORF">FYJ33_02210</name>
</gene>
<evidence type="ECO:0000313" key="3">
    <source>
        <dbReference type="Proteomes" id="UP000460287"/>
    </source>
</evidence>
<sequence length="281" mass="32157">MDSNNFKLKFQHYIVIFILSFLLGVLLYNVFFIFNKTKVTTSYSSNGKHSDTSEISLVPITRYITDTNFKSEIKDYDIKLAMISKKESNDSADRIINEITPTVLAANSSILKKLKNIDKFRITDENNICETFVGSNKLAYIYVDGKDISISHIKNLYDTISQYSKKNYAVIVIIDSEEEINKRYISKLCASKASLIFTKGSGKSTFYMENKCLVVYNSSYYNNSYTPLIDIVFDNNKPVSLGIKLYVNDPIKKMSILNEINANAENITKKLDESFTFFEIN</sequence>
<evidence type="ECO:0000256" key="1">
    <source>
        <dbReference type="SAM" id="Phobius"/>
    </source>
</evidence>
<reference evidence="2 3" key="1">
    <citation type="submission" date="2019-08" db="EMBL/GenBank/DDBJ databases">
        <title>In-depth cultivation of the pig gut microbiome towards novel bacterial diversity and tailored functional studies.</title>
        <authorList>
            <person name="Wylensek D."/>
            <person name="Hitch T.C.A."/>
            <person name="Clavel T."/>
        </authorList>
    </citation>
    <scope>NUCLEOTIDE SEQUENCE [LARGE SCALE GENOMIC DNA]</scope>
    <source>
        <strain evidence="2 3">WCA-383-APC-5B</strain>
    </source>
</reference>
<keyword evidence="1" id="KW-0812">Transmembrane</keyword>
<protein>
    <submittedName>
        <fullName evidence="2">Uncharacterized protein</fullName>
    </submittedName>
</protein>
<dbReference type="AlphaFoldDB" id="A0A7X2MWA2"/>
<organism evidence="2 3">
    <name type="scientific">Inconstantimicrobium porci</name>
    <dbReference type="NCBI Taxonomy" id="2652291"/>
    <lineage>
        <taxon>Bacteria</taxon>
        <taxon>Bacillati</taxon>
        <taxon>Bacillota</taxon>
        <taxon>Clostridia</taxon>
        <taxon>Eubacteriales</taxon>
        <taxon>Clostridiaceae</taxon>
        <taxon>Inconstantimicrobium</taxon>
    </lineage>
</organism>
<accession>A0A7X2MWA2</accession>
<keyword evidence="1" id="KW-0472">Membrane</keyword>
<dbReference type="EMBL" id="VULX01000001">
    <property type="protein sequence ID" value="MSR90261.1"/>
    <property type="molecule type" value="Genomic_DNA"/>
</dbReference>
<keyword evidence="1" id="KW-1133">Transmembrane helix</keyword>
<feature type="transmembrane region" description="Helical" evidence="1">
    <location>
        <begin position="12"/>
        <end position="34"/>
    </location>
</feature>
<dbReference type="RefSeq" id="WP_154530128.1">
    <property type="nucleotide sequence ID" value="NZ_VULX01000001.1"/>
</dbReference>